<accession>A0ABU7ME78</accession>
<keyword evidence="3" id="KW-1185">Reference proteome</keyword>
<feature type="transmembrane region" description="Helical" evidence="1">
    <location>
        <begin position="21"/>
        <end position="40"/>
    </location>
</feature>
<sequence length="340" mass="36212">MILSQNVLRGARISEIPYLRIVLLLIQISACATSVGIVIWLGSDSWMWFAAAGVPIGLIQDQYRSMLFGHQFPVASMISDITWLTFVVISLLIGLALYSVDSPNFIVGASTIGCCVAVVVAVLAANAPSGRSLYSVEFVPLGPLVFESLLVFGMAQVAQYVCAIVVNVSAVGEYRSALLLLTPITFVSSFAQAVFYPRLDIDDKNRVLGIGACVSGVCLIFGLLGIGLSSWDPLSLFSRFGFNATGSFVATATILSLALSLGAGLGVILLRLRVLWRPRRWLKIRAFASLWDPAIGVPSAIALGAPGIALGPLANNVGTALQVLFVRLVDRTDHGSEIVR</sequence>
<keyword evidence="1" id="KW-0472">Membrane</keyword>
<name>A0ABU7ME78_9ACTN</name>
<evidence type="ECO:0000313" key="2">
    <source>
        <dbReference type="EMBL" id="MEE3851347.1"/>
    </source>
</evidence>
<keyword evidence="1" id="KW-1133">Transmembrane helix</keyword>
<feature type="transmembrane region" description="Helical" evidence="1">
    <location>
        <begin position="207"/>
        <end position="228"/>
    </location>
</feature>
<feature type="transmembrane region" description="Helical" evidence="1">
    <location>
        <begin position="75"/>
        <end position="99"/>
    </location>
</feature>
<keyword evidence="1" id="KW-0812">Transmembrane</keyword>
<evidence type="ECO:0000313" key="3">
    <source>
        <dbReference type="Proteomes" id="UP001347146"/>
    </source>
</evidence>
<feature type="transmembrane region" description="Helical" evidence="1">
    <location>
        <begin position="105"/>
        <end position="127"/>
    </location>
</feature>
<organism evidence="2 3">
    <name type="scientific">Gordonia sesuvii</name>
    <dbReference type="NCBI Taxonomy" id="3116777"/>
    <lineage>
        <taxon>Bacteria</taxon>
        <taxon>Bacillati</taxon>
        <taxon>Actinomycetota</taxon>
        <taxon>Actinomycetes</taxon>
        <taxon>Mycobacteriales</taxon>
        <taxon>Gordoniaceae</taxon>
        <taxon>Gordonia</taxon>
    </lineage>
</organism>
<feature type="transmembrane region" description="Helical" evidence="1">
    <location>
        <begin position="176"/>
        <end position="195"/>
    </location>
</feature>
<comment type="caution">
    <text evidence="2">The sequence shown here is derived from an EMBL/GenBank/DDBJ whole genome shotgun (WGS) entry which is preliminary data.</text>
</comment>
<protein>
    <submittedName>
        <fullName evidence="2">Uncharacterized protein</fullName>
    </submittedName>
</protein>
<proteinExistence type="predicted"/>
<evidence type="ECO:0000256" key="1">
    <source>
        <dbReference type="SAM" id="Phobius"/>
    </source>
</evidence>
<reference evidence="2 3" key="1">
    <citation type="submission" date="2024-01" db="EMBL/GenBank/DDBJ databases">
        <title>Draft genome sequence of Gordonia sp. LSe1-13.</title>
        <authorList>
            <person name="Suphannarot A."/>
            <person name="Mingma R."/>
        </authorList>
    </citation>
    <scope>NUCLEOTIDE SEQUENCE [LARGE SCALE GENOMIC DNA]</scope>
    <source>
        <strain evidence="2 3">LSe1-13</strain>
    </source>
</reference>
<dbReference type="Proteomes" id="UP001347146">
    <property type="component" value="Unassembled WGS sequence"/>
</dbReference>
<feature type="transmembrane region" description="Helical" evidence="1">
    <location>
        <begin position="248"/>
        <end position="270"/>
    </location>
</feature>
<dbReference type="EMBL" id="JAZDUF010000003">
    <property type="protein sequence ID" value="MEE3851347.1"/>
    <property type="molecule type" value="Genomic_DNA"/>
</dbReference>
<dbReference type="RefSeq" id="WP_330433057.1">
    <property type="nucleotide sequence ID" value="NZ_JAZDUF010000003.1"/>
</dbReference>
<gene>
    <name evidence="2" type="ORF">VZC37_13460</name>
</gene>